<dbReference type="InterPro" id="IPR054478">
    <property type="entry name" value="LTN1_UBC"/>
</dbReference>
<dbReference type="UniPathway" id="UPA00143"/>
<comment type="catalytic activity">
    <reaction evidence="4">
        <text>S-ubiquitinyl-[E2 ubiquitin-conjugating enzyme]-L-cysteine + [acceptor protein]-L-lysine = [E2 ubiquitin-conjugating enzyme]-L-cysteine + N(6)-ubiquitinyl-[acceptor protein]-L-lysine.</text>
        <dbReference type="EC" id="2.3.2.27"/>
    </reaction>
</comment>
<dbReference type="InterPro" id="IPR013083">
    <property type="entry name" value="Znf_RING/FYVE/PHD"/>
</dbReference>
<dbReference type="GO" id="GO:0043023">
    <property type="term" value="F:ribosomal large subunit binding"/>
    <property type="evidence" value="ECO:0007669"/>
    <property type="project" value="TreeGrafter"/>
</dbReference>
<evidence type="ECO:0000313" key="7">
    <source>
        <dbReference type="Proteomes" id="UP000054524"/>
    </source>
</evidence>
<dbReference type="PANTHER" id="PTHR12389">
    <property type="entry name" value="ZINC FINGER PROTEIN 294"/>
    <property type="match status" value="1"/>
</dbReference>
<dbReference type="GO" id="GO:0072344">
    <property type="term" value="P:rescue of stalled ribosome"/>
    <property type="evidence" value="ECO:0007669"/>
    <property type="project" value="UniProtKB-UniRule"/>
</dbReference>
<dbReference type="SMART" id="SM01197">
    <property type="entry name" value="FANCL_C"/>
    <property type="match status" value="1"/>
</dbReference>
<comment type="pathway">
    <text evidence="4">Protein modification; protein ubiquitination.</text>
</comment>
<dbReference type="Pfam" id="PF13639">
    <property type="entry name" value="zf-RING_2"/>
    <property type="match status" value="1"/>
</dbReference>
<evidence type="ECO:0000259" key="5">
    <source>
        <dbReference type="PROSITE" id="PS50089"/>
    </source>
</evidence>
<comment type="caution">
    <text evidence="6">The sequence shown here is derived from an EMBL/GenBank/DDBJ whole genome shotgun (WGS) entry which is preliminary data.</text>
</comment>
<dbReference type="GO" id="GO:0008270">
    <property type="term" value="F:zinc ion binding"/>
    <property type="evidence" value="ECO:0007669"/>
    <property type="project" value="UniProtKB-KW"/>
</dbReference>
<dbReference type="GO" id="GO:1990112">
    <property type="term" value="C:RQC complex"/>
    <property type="evidence" value="ECO:0007669"/>
    <property type="project" value="UniProtKB-UniRule"/>
</dbReference>
<dbReference type="InterPro" id="IPR001841">
    <property type="entry name" value="Znf_RING"/>
</dbReference>
<comment type="subunit">
    <text evidence="4">Component of the ribosome quality control complex (RQC).</text>
</comment>
<dbReference type="Pfam" id="PF23009">
    <property type="entry name" value="UBC_like"/>
    <property type="match status" value="1"/>
</dbReference>
<gene>
    <name evidence="6" type="ORF">NESG_00167</name>
</gene>
<comment type="function">
    <text evidence="4">E3 ubiquitin-protein ligase. Component of the ribosome quality control complex (RQC), a ribosome-associated complex that mediates ubiquitination and extraction of incompletely synthesized nascent chains for proteasomal degradation.</text>
</comment>
<dbReference type="EC" id="2.3.2.27" evidence="4"/>
<feature type="domain" description="RING-type" evidence="5">
    <location>
        <begin position="1017"/>
        <end position="1063"/>
    </location>
</feature>
<dbReference type="GO" id="GO:0061630">
    <property type="term" value="F:ubiquitin protein ligase activity"/>
    <property type="evidence" value="ECO:0007669"/>
    <property type="project" value="UniProtKB-UniRule"/>
</dbReference>
<keyword evidence="4" id="KW-0862">Zinc</keyword>
<dbReference type="RefSeq" id="XP_052905647.1">
    <property type="nucleotide sequence ID" value="XM_053047822.1"/>
</dbReference>
<proteinExistence type="inferred from homology"/>
<name>A0A086J4M4_NEMA1</name>
<evidence type="ECO:0000256" key="1">
    <source>
        <dbReference type="ARBA" id="ARBA00007997"/>
    </source>
</evidence>
<dbReference type="GO" id="GO:1990116">
    <property type="term" value="P:ribosome-associated ubiquitin-dependent protein catabolic process"/>
    <property type="evidence" value="ECO:0007669"/>
    <property type="project" value="UniProtKB-UniRule"/>
</dbReference>
<evidence type="ECO:0000256" key="3">
    <source>
        <dbReference type="PROSITE-ProRule" id="PRU00175"/>
    </source>
</evidence>
<evidence type="ECO:0000256" key="4">
    <source>
        <dbReference type="RuleBase" id="RU367090"/>
    </source>
</evidence>
<dbReference type="GO" id="GO:0016567">
    <property type="term" value="P:protein ubiquitination"/>
    <property type="evidence" value="ECO:0007669"/>
    <property type="project" value="UniProtKB-UniPathway"/>
</dbReference>
<sequence>MNPFESVKSGYVDPDVLSCFSLVQKKDVNTRCKALQRIVNSLDTLSADCVAQCLYDTMPVLCKNAQEPIPTYVSTIFLSILKNSSRPLQNSSASHWVHMFLDHPHKVGYKVIKHLSKSQALVPLLAFYNRTACVEMYIKSKLVESAVEKTVDVSIEMIKKAKTGSEIGRLAKLLCSLEEKQQLSSEIKEAALCAASAAQGAPERWKVFAAVNAGYTVKDVIKDSSKMEDEAFLAIVSSERFRKEVSEYGPALFVEGCANLPAILFSVLLEITNNRKLILKKMFQSNTSGFEHIKIEKSDFPYLNTIDCYNRVNEALQAHPIHSTKVYEELTFRERIIRADMAGEKIEDISREMISQISIGFLKKEGIFEEGVRVLPRFFFKDQEELGKEEHIYVATEHPSLTTRQTIDLMFKYKLFIEKILRGLPDDLMVYLMSKIESEPMDVIQEVYELVRDKIEQKYAMKLLGRIYTTAPYTKEDFTKKFVLTEDIEESYLIYLIEKEAIDENSVYEYIIQDANRNAAGTNDISDECIELTEVIEGAETKQPCSAYLFVHAFSKWKSTLTRLKNAKLSGFLQSILEIQSILPAAAEIEESFGSIRVDGLVGRVVDAMRFWKDVSQKRVPSQIATLISQAEEDTTEPSTEKSALAKDIIEAYVQTLFGNTVESNVEDKLADVTLDSLPSRNRGALVYLLLRIEKSTGKETLNLSFKEAQRIHCRVLSLAIQNSTSFQGIEDIDFSLVNQEDLRHMQPYLERHPEKAAVYIKSDRAWAGEAGEHRSEAYRPILKSIAKHYANSVLNVYSMSKVEEGAIDAEIFYMLFDIPAIGNIKNMDAYEWRLFLSICSEIRTIELSSLISAMVRAECKWLSFLISSEANALDLLGLFARSFPVLLRLFFKSSRNTKRVQRYFVQNVTPRLIRDEASRPLQGVEIRMKTIAEIHIMVVVYKIEESELEVNINFPKDYPLSIPEVKIIRCVGVKKQRLQRLLLRIQMLMAEHCRVGEALVLWKLALDKAVDEVEECGICFFMVNEVSKSFPDTTCSKCSNQFHGLCLKTWLQRSKNQCPICREEISS</sequence>
<keyword evidence="4" id="KW-0479">Metal-binding</keyword>
<protein>
    <recommendedName>
        <fullName evidence="2 4">E3 ubiquitin-protein ligase listerin</fullName>
        <ecNumber evidence="4">2.3.2.27</ecNumber>
    </recommendedName>
    <alternativeName>
        <fullName evidence="4">RING-type E3 ubiquitin transferase listerin</fullName>
    </alternativeName>
</protein>
<dbReference type="Gene3D" id="3.10.110.10">
    <property type="entry name" value="Ubiquitin Conjugating Enzyme"/>
    <property type="match status" value="1"/>
</dbReference>
<dbReference type="Gene3D" id="3.30.40.10">
    <property type="entry name" value="Zinc/RING finger domain, C3HC4 (zinc finger)"/>
    <property type="match status" value="1"/>
</dbReference>
<dbReference type="PROSITE" id="PS50089">
    <property type="entry name" value="ZF_RING_2"/>
    <property type="match status" value="1"/>
</dbReference>
<evidence type="ECO:0000256" key="2">
    <source>
        <dbReference type="ARBA" id="ARBA00017157"/>
    </source>
</evidence>
<dbReference type="AlphaFoldDB" id="A0A086J4M4"/>
<accession>A0A086J4M4</accession>
<keyword evidence="4" id="KW-0833">Ubl conjugation pathway</keyword>
<keyword evidence="7" id="KW-1185">Reference proteome</keyword>
<reference evidence="6 7" key="1">
    <citation type="journal article" date="2014" name="Genome Announc.">
        <title>Genome Sequence of the Microsporidian Species Nematocida sp1 Strain ERTm6 (ATCC PRA-372).</title>
        <authorList>
            <person name="Bakowski M.A."/>
            <person name="Priest M."/>
            <person name="Young S."/>
            <person name="Cuomo C.A."/>
            <person name="Troemel E.R."/>
        </authorList>
    </citation>
    <scope>NUCLEOTIDE SEQUENCE [LARGE SCALE GENOMIC DNA]</scope>
    <source>
        <strain evidence="6 7">ERTm6</strain>
    </source>
</reference>
<dbReference type="PANTHER" id="PTHR12389:SF0">
    <property type="entry name" value="E3 UBIQUITIN-PROTEIN LIGASE LISTERIN"/>
    <property type="match status" value="1"/>
</dbReference>
<evidence type="ECO:0000313" key="6">
    <source>
        <dbReference type="EMBL" id="KFG27092.1"/>
    </source>
</evidence>
<dbReference type="EMBL" id="AKIJ01000001">
    <property type="protein sequence ID" value="KFG27092.1"/>
    <property type="molecule type" value="Genomic_DNA"/>
</dbReference>
<comment type="similarity">
    <text evidence="1 4">Belongs to the LTN1 family.</text>
</comment>
<keyword evidence="3 4" id="KW-0863">Zinc-finger</keyword>
<dbReference type="InterPro" id="IPR016135">
    <property type="entry name" value="UBQ-conjugating_enzyme/RWD"/>
</dbReference>
<dbReference type="SUPFAM" id="SSF57850">
    <property type="entry name" value="RING/U-box"/>
    <property type="match status" value="1"/>
</dbReference>
<keyword evidence="4" id="KW-0808">Transferase</keyword>
<dbReference type="InterPro" id="IPR039795">
    <property type="entry name" value="LTN1/Rkr1"/>
</dbReference>
<dbReference type="GO" id="GO:0005829">
    <property type="term" value="C:cytosol"/>
    <property type="evidence" value="ECO:0007669"/>
    <property type="project" value="UniProtKB-UniRule"/>
</dbReference>
<dbReference type="GeneID" id="77675140"/>
<dbReference type="HOGENOM" id="CLU_288043_0_0_1"/>
<organism evidence="6 7">
    <name type="scientific">Nematocida ausubeli (strain ATCC PRA-371 / ERTm2)</name>
    <name type="common">Nematode killer fungus</name>
    <dbReference type="NCBI Taxonomy" id="1913371"/>
    <lineage>
        <taxon>Eukaryota</taxon>
        <taxon>Fungi</taxon>
        <taxon>Fungi incertae sedis</taxon>
        <taxon>Microsporidia</taxon>
        <taxon>Nematocida</taxon>
    </lineage>
</organism>
<dbReference type="Proteomes" id="UP000054524">
    <property type="component" value="Unassembled WGS sequence"/>
</dbReference>